<evidence type="ECO:0000313" key="1">
    <source>
        <dbReference type="EMBL" id="OOH97561.1"/>
    </source>
</evidence>
<keyword evidence="2" id="KW-1185">Reference proteome</keyword>
<organism evidence="1 2">
    <name type="scientific">Elizabethkingia meningoseptica</name>
    <name type="common">Chryseobacterium meningosepticum</name>
    <dbReference type="NCBI Taxonomy" id="238"/>
    <lineage>
        <taxon>Bacteria</taxon>
        <taxon>Pseudomonadati</taxon>
        <taxon>Bacteroidota</taxon>
        <taxon>Flavobacteriia</taxon>
        <taxon>Flavobacteriales</taxon>
        <taxon>Weeksellaceae</taxon>
        <taxon>Elizabethkingia</taxon>
    </lineage>
</organism>
<dbReference type="OrthoDB" id="1450168at2"/>
<accession>A0A1V3U3P6</accession>
<evidence type="ECO:0000313" key="2">
    <source>
        <dbReference type="Proteomes" id="UP000188947"/>
    </source>
</evidence>
<dbReference type="AlphaFoldDB" id="A0A1V3U3P6"/>
<dbReference type="STRING" id="238.BBD35_01365"/>
<reference evidence="1 2" key="1">
    <citation type="submission" date="2016-11" db="EMBL/GenBank/DDBJ databases">
        <title>Genome sequence and comparative genomic analysis of clinical strain Elizabethkingia meningoseptica 61421 PRCM.</title>
        <authorList>
            <person name="Wang M."/>
            <person name="Hu S."/>
            <person name="Cao L."/>
            <person name="Jiang T."/>
            <person name="Zhou Y."/>
            <person name="Ming D."/>
        </authorList>
    </citation>
    <scope>NUCLEOTIDE SEQUENCE [LARGE SCALE GENOMIC DNA]</scope>
    <source>
        <strain evidence="1 2">61421 PRCM</strain>
    </source>
</reference>
<dbReference type="EMBL" id="MPOG01000003">
    <property type="protein sequence ID" value="OOH97561.1"/>
    <property type="molecule type" value="Genomic_DNA"/>
</dbReference>
<protein>
    <submittedName>
        <fullName evidence="1">Uncharacterized protein</fullName>
    </submittedName>
</protein>
<name>A0A1V3U3P6_ELIME</name>
<dbReference type="Proteomes" id="UP000188947">
    <property type="component" value="Unassembled WGS sequence"/>
</dbReference>
<comment type="caution">
    <text evidence="1">The sequence shown here is derived from an EMBL/GenBank/DDBJ whole genome shotgun (WGS) entry which is preliminary data.</text>
</comment>
<dbReference type="RefSeq" id="WP_069215623.1">
    <property type="nucleotide sequence ID" value="NZ_JACLFX010000007.1"/>
</dbReference>
<proteinExistence type="predicted"/>
<sequence length="67" mass="7572">MLMEKINRCLKEQLSKKEYLPPEIEVTVVEMENGIAAQSALVVPVNSAGDVKHDWDEGGMVDKEIEW</sequence>
<gene>
    <name evidence="1" type="ORF">BMF97_02770</name>
</gene>